<gene>
    <name evidence="2" type="ORF">CKY47_16585</name>
</gene>
<dbReference type="InterPro" id="IPR000073">
    <property type="entry name" value="AB_hydrolase_1"/>
</dbReference>
<dbReference type="PANTHER" id="PTHR43798">
    <property type="entry name" value="MONOACYLGLYCEROL LIPASE"/>
    <property type="match status" value="1"/>
</dbReference>
<accession>A0ABU0X0B0</accession>
<keyword evidence="3" id="KW-1185">Reference proteome</keyword>
<sequence length="256" mass="27410">MGATSSAPGTIDRVTPALLLAHGAGGTVRANFSPLIPMLSRKRKVHAVDFPGSGTTPRATGPLRLDDLADRLVVAADGEERFAVVGFSMGCAVAVNLALRYPERVSALVLTAGFARIDDETRVRMREWRRLLAGDRADLARFLVPAAVGEPTRRRMTAEQLDGFLELVALTVPPGSAEQVDLVERIDLTGELPALDVPTLVIGTKHDRMITPATTRRLADLVPGARWAELDSGHAPAVEAPAAWARLIEDFLDDVG</sequence>
<reference evidence="2 3" key="1">
    <citation type="submission" date="2017-06" db="EMBL/GenBank/DDBJ databases">
        <title>Cultured bacterium strain Saccharothrix yanglingensis Hhs.015.</title>
        <authorList>
            <person name="Xia Y."/>
        </authorList>
    </citation>
    <scope>NUCLEOTIDE SEQUENCE [LARGE SCALE GENOMIC DNA]</scope>
    <source>
        <strain evidence="2 3">Hhs.015</strain>
    </source>
</reference>
<proteinExistence type="predicted"/>
<comment type="caution">
    <text evidence="2">The sequence shown here is derived from an EMBL/GenBank/DDBJ whole genome shotgun (WGS) entry which is preliminary data.</text>
</comment>
<dbReference type="GO" id="GO:0016787">
    <property type="term" value="F:hydrolase activity"/>
    <property type="evidence" value="ECO:0007669"/>
    <property type="project" value="UniProtKB-KW"/>
</dbReference>
<dbReference type="InterPro" id="IPR029058">
    <property type="entry name" value="AB_hydrolase_fold"/>
</dbReference>
<name>A0ABU0X0B0_9PSEU</name>
<organism evidence="2 3">
    <name type="scientific">Saccharothrix yanglingensis</name>
    <dbReference type="NCBI Taxonomy" id="659496"/>
    <lineage>
        <taxon>Bacteria</taxon>
        <taxon>Bacillati</taxon>
        <taxon>Actinomycetota</taxon>
        <taxon>Actinomycetes</taxon>
        <taxon>Pseudonocardiales</taxon>
        <taxon>Pseudonocardiaceae</taxon>
        <taxon>Saccharothrix</taxon>
    </lineage>
</organism>
<dbReference type="Gene3D" id="3.40.50.1820">
    <property type="entry name" value="alpha/beta hydrolase"/>
    <property type="match status" value="1"/>
</dbReference>
<dbReference type="PRINTS" id="PR00111">
    <property type="entry name" value="ABHYDROLASE"/>
</dbReference>
<keyword evidence="2" id="KW-0378">Hydrolase</keyword>
<dbReference type="EMBL" id="NSDM01000006">
    <property type="protein sequence ID" value="MDQ2585568.1"/>
    <property type="molecule type" value="Genomic_DNA"/>
</dbReference>
<dbReference type="InterPro" id="IPR050266">
    <property type="entry name" value="AB_hydrolase_sf"/>
</dbReference>
<dbReference type="Pfam" id="PF00561">
    <property type="entry name" value="Abhydrolase_1"/>
    <property type="match status" value="1"/>
</dbReference>
<feature type="domain" description="AB hydrolase-1" evidence="1">
    <location>
        <begin position="16"/>
        <end position="240"/>
    </location>
</feature>
<protein>
    <submittedName>
        <fullName evidence="2">Alpha/beta hydrolase</fullName>
    </submittedName>
</protein>
<evidence type="ECO:0000259" key="1">
    <source>
        <dbReference type="Pfam" id="PF00561"/>
    </source>
</evidence>
<evidence type="ECO:0000313" key="3">
    <source>
        <dbReference type="Proteomes" id="UP001225605"/>
    </source>
</evidence>
<dbReference type="Proteomes" id="UP001225605">
    <property type="component" value="Unassembled WGS sequence"/>
</dbReference>
<dbReference type="SUPFAM" id="SSF53474">
    <property type="entry name" value="alpha/beta-Hydrolases"/>
    <property type="match status" value="1"/>
</dbReference>
<evidence type="ECO:0000313" key="2">
    <source>
        <dbReference type="EMBL" id="MDQ2585568.1"/>
    </source>
</evidence>